<reference evidence="4" key="1">
    <citation type="submission" date="2020-05" db="EMBL/GenBank/DDBJ databases">
        <title>Phylogenomic resolution of chytrid fungi.</title>
        <authorList>
            <person name="Stajich J.E."/>
            <person name="Amses K."/>
            <person name="Simmons R."/>
            <person name="Seto K."/>
            <person name="Myers J."/>
            <person name="Bonds A."/>
            <person name="Quandt C.A."/>
            <person name="Barry K."/>
            <person name="Liu P."/>
            <person name="Grigoriev I."/>
            <person name="Longcore J.E."/>
            <person name="James T.Y."/>
        </authorList>
    </citation>
    <scope>NUCLEOTIDE SEQUENCE</scope>
    <source>
        <strain evidence="4">JEL0513</strain>
    </source>
</reference>
<evidence type="ECO:0000313" key="4">
    <source>
        <dbReference type="EMBL" id="KAJ3094177.1"/>
    </source>
</evidence>
<evidence type="ECO:0000256" key="1">
    <source>
        <dbReference type="ARBA" id="ARBA00022737"/>
    </source>
</evidence>
<dbReference type="Proteomes" id="UP001211907">
    <property type="component" value="Unassembled WGS sequence"/>
</dbReference>
<dbReference type="Pfam" id="PF13041">
    <property type="entry name" value="PPR_2"/>
    <property type="match status" value="1"/>
</dbReference>
<keyword evidence="5" id="KW-1185">Reference proteome</keyword>
<dbReference type="PANTHER" id="PTHR47933">
    <property type="entry name" value="PENTATRICOPEPTIDE REPEAT-CONTAINING PROTEIN 1, MITOCHONDRIAL"/>
    <property type="match status" value="1"/>
</dbReference>
<dbReference type="InterPro" id="IPR002885">
    <property type="entry name" value="PPR_rpt"/>
</dbReference>
<evidence type="ECO:0000313" key="5">
    <source>
        <dbReference type="Proteomes" id="UP001211907"/>
    </source>
</evidence>
<name>A0AAD5SQR3_9FUNG</name>
<dbReference type="InterPro" id="IPR051240">
    <property type="entry name" value="Mito_RNA-Proc/Resp"/>
</dbReference>
<evidence type="ECO:0008006" key="6">
    <source>
        <dbReference type="Google" id="ProtNLM"/>
    </source>
</evidence>
<feature type="non-terminal residue" evidence="4">
    <location>
        <position position="1"/>
    </location>
</feature>
<feature type="repeat" description="PPR" evidence="2">
    <location>
        <begin position="636"/>
        <end position="670"/>
    </location>
</feature>
<protein>
    <recommendedName>
        <fullName evidence="6">Pentatricopeptide repeat-containing protein</fullName>
    </recommendedName>
</protein>
<dbReference type="NCBIfam" id="TIGR00756">
    <property type="entry name" value="PPR"/>
    <property type="match status" value="4"/>
</dbReference>
<gene>
    <name evidence="4" type="ORF">HK100_006249</name>
</gene>
<feature type="repeat" description="PPR" evidence="2">
    <location>
        <begin position="671"/>
        <end position="705"/>
    </location>
</feature>
<dbReference type="PANTHER" id="PTHR47933:SF11">
    <property type="entry name" value="PENTATRICOPEPTIDE REPEAT-CONTAINING PROTEIN 2"/>
    <property type="match status" value="1"/>
</dbReference>
<keyword evidence="1" id="KW-0677">Repeat</keyword>
<dbReference type="PROSITE" id="PS51375">
    <property type="entry name" value="PPR"/>
    <property type="match status" value="3"/>
</dbReference>
<dbReference type="AlphaFoldDB" id="A0AAD5SQR3"/>
<proteinExistence type="predicted"/>
<feature type="repeat" description="PPR" evidence="2">
    <location>
        <begin position="706"/>
        <end position="740"/>
    </location>
</feature>
<dbReference type="Pfam" id="PF01535">
    <property type="entry name" value="PPR"/>
    <property type="match status" value="2"/>
</dbReference>
<organism evidence="4 5">
    <name type="scientific">Physocladia obscura</name>
    <dbReference type="NCBI Taxonomy" id="109957"/>
    <lineage>
        <taxon>Eukaryota</taxon>
        <taxon>Fungi</taxon>
        <taxon>Fungi incertae sedis</taxon>
        <taxon>Chytridiomycota</taxon>
        <taxon>Chytridiomycota incertae sedis</taxon>
        <taxon>Chytridiomycetes</taxon>
        <taxon>Chytridiales</taxon>
        <taxon>Chytriomycetaceae</taxon>
        <taxon>Physocladia</taxon>
    </lineage>
</organism>
<accession>A0AAD5SQR3</accession>
<evidence type="ECO:0000256" key="3">
    <source>
        <dbReference type="SAM" id="MobiDB-lite"/>
    </source>
</evidence>
<comment type="caution">
    <text evidence="4">The sequence shown here is derived from an EMBL/GenBank/DDBJ whole genome shotgun (WGS) entry which is preliminary data.</text>
</comment>
<dbReference type="GO" id="GO:0003729">
    <property type="term" value="F:mRNA binding"/>
    <property type="evidence" value="ECO:0007669"/>
    <property type="project" value="TreeGrafter"/>
</dbReference>
<sequence length="1260" mass="139714">MASSLPSPPLPLTTETPPGMLGRLEVGTKAQTGVSQVGKGLGLGTSRTGEDGGALRLERILMSPATTSSEMALGLQMAPPHALARLSAAQWRVAAWRMHPHWKTAGWRDAAAPGGDDGDDAALAAETLHAAKPATPDRARAALARLTLSRHLATAPPANVPPTRCSALIFAALDAAVAARSLAGADHVRLLLAQLKDQARHDHSLFKDFYMTLAALLAERLDRQLAWQAVKIGWNFYLDMINTSHRPRPTRIYPLERIVVNKLLVAFQSTPIHEVKKSRQALKELIVLLRSADSFHDDYPFLILAKLSSNLINDNENVLAQSSNRAESLRQLNIETGALFNSNGVIDFLEFAREHSWPIHPRAYSVLILNSIKGGNEPLADKLFIQAIDANFVLDAYLCKKILKSSAKQGMNGFADRVRKYFLSQDGVSDGSGGDNVMGWQHKQKRKQSFGDNDELKIREEIIQSWTICGNTTQIVAAKAYFEQFSDQDMKQWSIQTLLNVTGFHLRADQHDKALKSFQFMKETAVGTAALDYHSQKIESPEFSVEKLLTTYNKLETVYNQIITSLAKSYFLEKTMDFYTENQTKSKFGLNQKTCTVLIDTFGYQHPLKATQFLDDFESTPLTGVGADQTNLQKGDVLTYTALITGHIRASRLEHAIELLNRMKSKGIKPETGTFNSIIQGLGKAGRLEAAQEFITVMERENCLPDAYTFNSLMHLLLKRSRWTEARDILKRMEARKIPWTVTTFNIWINAHIRREGGNVKEAGRLFDVMQKAPYFFRPSADTYDAQLYYHVMQKDWDEAEKLLQEVYGLRAGGETGNSSLSNSSTDNNNVRYNEYKEVEKNYSSNENPKKILGEIAPHSMVKSFRILISALAEDDNLPRALGIYRALQSHPQFVYSRDQYRNFASIRTTLIRCAAKSGNDPNLKLCHELYAEQVEREGIDSVTDAMNAAILVAHYETGDYKGAISWANQIIPGAGDGKIKIGAVKAATKNNSASAATVKNNSDGVDNVDEATADSANILKEALYPTIGTVKFGRACTYALISVHSAMGSESKMEAIHAQMKRLEAVGYSNASEITTGDTGLSINEANVLIQGYGRLKNAEKALDIWKSMFRRPPASKNSSESAAGPFGVSRGGSSISSLGLVERFGVDRISVSVIIDSLSYSNMTQEIDRLWLDLKKAGFPVDLNNYISYSESLARRWDGKACLKFIEDEIIGGEHGLKITGKVFWSVSGMLSPDEINKLRRLMKQKCPQVDLNEKMPR</sequence>
<dbReference type="Gene3D" id="1.25.40.10">
    <property type="entry name" value="Tetratricopeptide repeat domain"/>
    <property type="match status" value="2"/>
</dbReference>
<dbReference type="InterPro" id="IPR011990">
    <property type="entry name" value="TPR-like_helical_dom_sf"/>
</dbReference>
<feature type="region of interest" description="Disordered" evidence="3">
    <location>
        <begin position="1"/>
        <end position="50"/>
    </location>
</feature>
<feature type="compositionally biased region" description="Pro residues" evidence="3">
    <location>
        <begin position="1"/>
        <end position="11"/>
    </location>
</feature>
<dbReference type="EMBL" id="JADGJH010002902">
    <property type="protein sequence ID" value="KAJ3094177.1"/>
    <property type="molecule type" value="Genomic_DNA"/>
</dbReference>
<evidence type="ECO:0000256" key="2">
    <source>
        <dbReference type="PROSITE-ProRule" id="PRU00708"/>
    </source>
</evidence>